<feature type="transmembrane region" description="Helical" evidence="7">
    <location>
        <begin position="14"/>
        <end position="33"/>
    </location>
</feature>
<evidence type="ECO:0000259" key="8">
    <source>
        <dbReference type="Pfam" id="PF08392"/>
    </source>
</evidence>
<proteinExistence type="inferred from homology"/>
<evidence type="ECO:0000256" key="5">
    <source>
        <dbReference type="ARBA" id="ARBA00047375"/>
    </source>
</evidence>
<comment type="pathway">
    <text evidence="1 6">Lipid metabolism; fatty acid biosynthesis.</text>
</comment>
<comment type="catalytic activity">
    <reaction evidence="5">
        <text>a very-long-chain acyl-CoA + malonyl-CoA + H(+) = a very-long-chain 3-oxoacyl-CoA + CO2 + CoA</text>
        <dbReference type="Rhea" id="RHEA:32727"/>
        <dbReference type="ChEBI" id="CHEBI:15378"/>
        <dbReference type="ChEBI" id="CHEBI:16526"/>
        <dbReference type="ChEBI" id="CHEBI:57287"/>
        <dbReference type="ChEBI" id="CHEBI:57384"/>
        <dbReference type="ChEBI" id="CHEBI:90725"/>
        <dbReference type="ChEBI" id="CHEBI:90736"/>
        <dbReference type="EC" id="2.3.1.199"/>
    </reaction>
</comment>
<dbReference type="GO" id="GO:0016020">
    <property type="term" value="C:membrane"/>
    <property type="evidence" value="ECO:0007669"/>
    <property type="project" value="InterPro"/>
</dbReference>
<dbReference type="Pfam" id="PF08541">
    <property type="entry name" value="ACP_syn_III_C"/>
    <property type="match status" value="1"/>
</dbReference>
<feature type="domain" description="FAE" evidence="8">
    <location>
        <begin position="35"/>
        <end position="321"/>
    </location>
</feature>
<evidence type="ECO:0000256" key="2">
    <source>
        <dbReference type="ARBA" id="ARBA00005531"/>
    </source>
</evidence>
<keyword evidence="7" id="KW-0812">Transmembrane</keyword>
<feature type="domain" description="Beta-ketoacyl-[acyl-carrier-protein] synthase III C-terminal" evidence="9">
    <location>
        <begin position="337"/>
        <end position="418"/>
    </location>
</feature>
<dbReference type="PIRSF" id="PIRSF036417">
    <property type="entry name" value="3-ktacl-CoA_syn"/>
    <property type="match status" value="1"/>
</dbReference>
<keyword evidence="3 6" id="KW-0808">Transferase</keyword>
<dbReference type="Gene3D" id="3.40.47.10">
    <property type="match status" value="1"/>
</dbReference>
<name>A0A4V3WIW0_CAMSN</name>
<accession>A0A4V3WIW0</accession>
<dbReference type="InterPro" id="IPR012392">
    <property type="entry name" value="3-ktacl-CoA_syn"/>
</dbReference>
<dbReference type="STRING" id="542762.A0A4V3WIW0"/>
<dbReference type="EC" id="2.3.1.-" evidence="6"/>
<dbReference type="PANTHER" id="PTHR31561">
    <property type="entry name" value="3-KETOACYL-COA SYNTHASE"/>
    <property type="match status" value="1"/>
</dbReference>
<reference evidence="10 11" key="1">
    <citation type="journal article" date="2018" name="Proc. Natl. Acad. Sci. U.S.A.">
        <title>Draft genome sequence of Camellia sinensis var. sinensis provides insights into the evolution of the tea genome and tea quality.</title>
        <authorList>
            <person name="Wei C."/>
            <person name="Yang H."/>
            <person name="Wang S."/>
            <person name="Zhao J."/>
            <person name="Liu C."/>
            <person name="Gao L."/>
            <person name="Xia E."/>
            <person name="Lu Y."/>
            <person name="Tai Y."/>
            <person name="She G."/>
            <person name="Sun J."/>
            <person name="Cao H."/>
            <person name="Tong W."/>
            <person name="Gao Q."/>
            <person name="Li Y."/>
            <person name="Deng W."/>
            <person name="Jiang X."/>
            <person name="Wang W."/>
            <person name="Chen Q."/>
            <person name="Zhang S."/>
            <person name="Li H."/>
            <person name="Wu J."/>
            <person name="Wang P."/>
            <person name="Li P."/>
            <person name="Shi C."/>
            <person name="Zheng F."/>
            <person name="Jian J."/>
            <person name="Huang B."/>
            <person name="Shan D."/>
            <person name="Shi M."/>
            <person name="Fang C."/>
            <person name="Yue Y."/>
            <person name="Li F."/>
            <person name="Li D."/>
            <person name="Wei S."/>
            <person name="Han B."/>
            <person name="Jiang C."/>
            <person name="Yin Y."/>
            <person name="Xia T."/>
            <person name="Zhang Z."/>
            <person name="Bennetzen J.L."/>
            <person name="Zhao S."/>
            <person name="Wan X."/>
        </authorList>
    </citation>
    <scope>NUCLEOTIDE SEQUENCE [LARGE SCALE GENOMIC DNA]</scope>
    <source>
        <strain evidence="11">cv. Shuchazao</strain>
        <tissue evidence="10">Leaf</tissue>
    </source>
</reference>
<dbReference type="Proteomes" id="UP000306102">
    <property type="component" value="Unassembled WGS sequence"/>
</dbReference>
<evidence type="ECO:0000256" key="4">
    <source>
        <dbReference type="ARBA" id="ARBA00023315"/>
    </source>
</evidence>
<keyword evidence="7" id="KW-0472">Membrane</keyword>
<evidence type="ECO:0000256" key="6">
    <source>
        <dbReference type="PIRNR" id="PIRNR036417"/>
    </source>
</evidence>
<comment type="caution">
    <text evidence="10">The sequence shown here is derived from an EMBL/GenBank/DDBJ whole genome shotgun (WGS) entry which is preliminary data.</text>
</comment>
<evidence type="ECO:0000256" key="1">
    <source>
        <dbReference type="ARBA" id="ARBA00005194"/>
    </source>
</evidence>
<dbReference type="SMR" id="A0A4V3WIW0"/>
<dbReference type="UniPathway" id="UPA00094"/>
<gene>
    <name evidence="10" type="ORF">TEA_028024</name>
</gene>
<evidence type="ECO:0000313" key="10">
    <source>
        <dbReference type="EMBL" id="THF94606.1"/>
    </source>
</evidence>
<dbReference type="AlphaFoldDB" id="A0A4V3WIW0"/>
<comment type="similarity">
    <text evidence="2 6">Belongs to the thiolase-like superfamily. Chalcone/stilbene synthases family.</text>
</comment>
<dbReference type="EMBL" id="SDRB02013577">
    <property type="protein sequence ID" value="THF94606.1"/>
    <property type="molecule type" value="Genomic_DNA"/>
</dbReference>
<dbReference type="Pfam" id="PF08392">
    <property type="entry name" value="FAE1_CUT1_RppA"/>
    <property type="match status" value="1"/>
</dbReference>
<dbReference type="GO" id="GO:0009922">
    <property type="term" value="F:fatty acid elongase activity"/>
    <property type="evidence" value="ECO:0007669"/>
    <property type="project" value="UniProtKB-EC"/>
</dbReference>
<evidence type="ECO:0000259" key="9">
    <source>
        <dbReference type="Pfam" id="PF08541"/>
    </source>
</evidence>
<keyword evidence="7" id="KW-1133">Transmembrane helix</keyword>
<keyword evidence="4 6" id="KW-0012">Acyltransferase</keyword>
<dbReference type="GO" id="GO:0006633">
    <property type="term" value="P:fatty acid biosynthetic process"/>
    <property type="evidence" value="ECO:0007669"/>
    <property type="project" value="UniProtKB-UniPathway"/>
</dbReference>
<dbReference type="InterPro" id="IPR013601">
    <property type="entry name" value="FAE1_typ3_polyketide_synth"/>
</dbReference>
<sequence length="458" mass="51796">MFTDLVMPINFNCLSAPFLILMLSMLVVSRIFIAKPSRKVFMLDFACYKPPIAQSVTREVTVAQAKRYGNMKEETLEFMKMMMERAGLGDSTYLPEAFLKDPPNVSMEEAMRESEMVIFGALDELLAKTKVKFEDIGILIVNCCIFNVTPSLSSWIVNRYKLRDNIASYNLTGMGCTAGLLAIGLAKQLLQVHQNSYALVVSTENLTQNCYFGNDRSKILINCLFRVGGAAILLSNRLSDHRSSKYQLIHTVHTHTASFDPSYNCIFQEEDREGHLGVTTTKDLLTSATKAIESNITTLGPLLLPISEQVLSFLNYIIRKLHVADIKPYVPDFKRAFDHFLPHVGGKMVLDELQRNFGLSEVDMEASRMTLYRFGNTSSSTVWYELAYVEAKGRIKEGDRVWQMAFGSGFKCASVIWRAIRTIDCKDRNPWSDEINRFPVDLGNIGSFPYFFEPSKLT</sequence>
<evidence type="ECO:0000313" key="11">
    <source>
        <dbReference type="Proteomes" id="UP000306102"/>
    </source>
</evidence>
<dbReference type="InterPro" id="IPR016039">
    <property type="entry name" value="Thiolase-like"/>
</dbReference>
<protein>
    <recommendedName>
        <fullName evidence="6">3-ketoacyl-CoA synthase</fullName>
        <ecNumber evidence="6">2.3.1.-</ecNumber>
    </recommendedName>
</protein>
<evidence type="ECO:0000256" key="3">
    <source>
        <dbReference type="ARBA" id="ARBA00022679"/>
    </source>
</evidence>
<dbReference type="InterPro" id="IPR013747">
    <property type="entry name" value="ACP_syn_III_C"/>
</dbReference>
<evidence type="ECO:0000256" key="7">
    <source>
        <dbReference type="SAM" id="Phobius"/>
    </source>
</evidence>
<keyword evidence="11" id="KW-1185">Reference proteome</keyword>
<dbReference type="CDD" id="cd00831">
    <property type="entry name" value="CHS_like"/>
    <property type="match status" value="1"/>
</dbReference>
<organism evidence="10 11">
    <name type="scientific">Camellia sinensis var. sinensis</name>
    <name type="common">China tea</name>
    <dbReference type="NCBI Taxonomy" id="542762"/>
    <lineage>
        <taxon>Eukaryota</taxon>
        <taxon>Viridiplantae</taxon>
        <taxon>Streptophyta</taxon>
        <taxon>Embryophyta</taxon>
        <taxon>Tracheophyta</taxon>
        <taxon>Spermatophyta</taxon>
        <taxon>Magnoliopsida</taxon>
        <taxon>eudicotyledons</taxon>
        <taxon>Gunneridae</taxon>
        <taxon>Pentapetalae</taxon>
        <taxon>asterids</taxon>
        <taxon>Ericales</taxon>
        <taxon>Theaceae</taxon>
        <taxon>Camellia</taxon>
    </lineage>
</organism>
<dbReference type="SUPFAM" id="SSF53901">
    <property type="entry name" value="Thiolase-like"/>
    <property type="match status" value="2"/>
</dbReference>